<name>A0ABN5PSJ7_9ACTO</name>
<sequence length="285" mass="32379">MIVEDPEGAVTALRRVSYYRLSGYWHPVRRFDSSTNQALDTFQDGASFALTLRLYKFDEILRHTVLGELAPIELAMRAELGHELGRVDPMIHLDSSSLGTSAQDNSPTAPSSRHKEWLDKYNKSLRTSKEDFVIHHRRKYGGKLPIWAAVEVMDWGTLSHLYTMSPKGVRTKVAEGVGLSAPQLNSWLKSLNILRNLAAHQARMFNRSYDMKPKLSQDARLKPIRSLTNRVFGQLTLIQYLHRQLGLSPADQLPSLLSKYPHNPIVPLSRTGAPNDWASLELWRK</sequence>
<protein>
    <submittedName>
        <fullName evidence="2">Abi family protein</fullName>
    </submittedName>
</protein>
<dbReference type="InterPro" id="IPR011664">
    <property type="entry name" value="Abi_system_AbiD/AbiF-like"/>
</dbReference>
<dbReference type="Proteomes" id="UP000273001">
    <property type="component" value="Chromosome"/>
</dbReference>
<keyword evidence="3" id="KW-1185">Reference proteome</keyword>
<proteinExistence type="predicted"/>
<evidence type="ECO:0000313" key="2">
    <source>
        <dbReference type="EMBL" id="AYD91031.1"/>
    </source>
</evidence>
<evidence type="ECO:0000256" key="1">
    <source>
        <dbReference type="SAM" id="MobiDB-lite"/>
    </source>
</evidence>
<evidence type="ECO:0000313" key="3">
    <source>
        <dbReference type="Proteomes" id="UP000273001"/>
    </source>
</evidence>
<organism evidence="2 3">
    <name type="scientific">Actinomyces lilanjuaniae</name>
    <dbReference type="NCBI Taxonomy" id="2321394"/>
    <lineage>
        <taxon>Bacteria</taxon>
        <taxon>Bacillati</taxon>
        <taxon>Actinomycetota</taxon>
        <taxon>Actinomycetes</taxon>
        <taxon>Actinomycetales</taxon>
        <taxon>Actinomycetaceae</taxon>
        <taxon>Actinomyces</taxon>
    </lineage>
</organism>
<feature type="region of interest" description="Disordered" evidence="1">
    <location>
        <begin position="96"/>
        <end position="115"/>
    </location>
</feature>
<dbReference type="EMBL" id="CP032514">
    <property type="protein sequence ID" value="AYD91031.1"/>
    <property type="molecule type" value="Genomic_DNA"/>
</dbReference>
<dbReference type="Pfam" id="PF07751">
    <property type="entry name" value="Abi_2"/>
    <property type="match status" value="1"/>
</dbReference>
<reference evidence="2 3" key="1">
    <citation type="submission" date="2018-09" db="EMBL/GenBank/DDBJ databases">
        <authorList>
            <person name="Li J."/>
        </authorList>
    </citation>
    <scope>NUCLEOTIDE SEQUENCE [LARGE SCALE GENOMIC DNA]</scope>
    <source>
        <strain evidence="2 3">2129</strain>
    </source>
</reference>
<accession>A0ABN5PSJ7</accession>
<feature type="compositionally biased region" description="Polar residues" evidence="1">
    <location>
        <begin position="96"/>
        <end position="111"/>
    </location>
</feature>
<gene>
    <name evidence="2" type="ORF">D5R93_12545</name>
</gene>